<proteinExistence type="predicted"/>
<name>A0ABD2I2V8_HETSC</name>
<gene>
    <name evidence="1" type="ORF">niasHS_014279</name>
</gene>
<keyword evidence="2" id="KW-1185">Reference proteome</keyword>
<organism evidence="1 2">
    <name type="scientific">Heterodera schachtii</name>
    <name type="common">Sugarbeet cyst nematode worm</name>
    <name type="synonym">Tylenchus schachtii</name>
    <dbReference type="NCBI Taxonomy" id="97005"/>
    <lineage>
        <taxon>Eukaryota</taxon>
        <taxon>Metazoa</taxon>
        <taxon>Ecdysozoa</taxon>
        <taxon>Nematoda</taxon>
        <taxon>Chromadorea</taxon>
        <taxon>Rhabditida</taxon>
        <taxon>Tylenchina</taxon>
        <taxon>Tylenchomorpha</taxon>
        <taxon>Tylenchoidea</taxon>
        <taxon>Heteroderidae</taxon>
        <taxon>Heteroderinae</taxon>
        <taxon>Heterodera</taxon>
    </lineage>
</organism>
<comment type="caution">
    <text evidence="1">The sequence shown here is derived from an EMBL/GenBank/DDBJ whole genome shotgun (WGS) entry which is preliminary data.</text>
</comment>
<dbReference type="EMBL" id="JBICCN010000356">
    <property type="protein sequence ID" value="KAL3074834.1"/>
    <property type="molecule type" value="Genomic_DNA"/>
</dbReference>
<reference evidence="1 2" key="1">
    <citation type="submission" date="2024-10" db="EMBL/GenBank/DDBJ databases">
        <authorList>
            <person name="Kim D."/>
        </authorList>
    </citation>
    <scope>NUCLEOTIDE SEQUENCE [LARGE SCALE GENOMIC DNA]</scope>
    <source>
        <strain evidence="1">Taebaek</strain>
    </source>
</reference>
<sequence length="96" mass="10680">MHPKQHRNTRRAWTEHIWAGSGICLGAEPSDYYKACREWSPDETWREEVERQPCPEFISGDSALAPVVYSRASGTGLLSRFSGTGLLSSRLSTVGP</sequence>
<dbReference type="Proteomes" id="UP001620645">
    <property type="component" value="Unassembled WGS sequence"/>
</dbReference>
<dbReference type="AlphaFoldDB" id="A0ABD2I2V8"/>
<accession>A0ABD2I2V8</accession>
<evidence type="ECO:0000313" key="1">
    <source>
        <dbReference type="EMBL" id="KAL3074834.1"/>
    </source>
</evidence>
<evidence type="ECO:0000313" key="2">
    <source>
        <dbReference type="Proteomes" id="UP001620645"/>
    </source>
</evidence>
<protein>
    <submittedName>
        <fullName evidence="1">Uncharacterized protein</fullName>
    </submittedName>
</protein>